<proteinExistence type="predicted"/>
<dbReference type="Proteomes" id="UP000887565">
    <property type="component" value="Unplaced"/>
</dbReference>
<accession>A0A915IDI1</accession>
<reference evidence="3" key="1">
    <citation type="submission" date="2022-11" db="UniProtKB">
        <authorList>
            <consortium name="WormBaseParasite"/>
        </authorList>
    </citation>
    <scope>IDENTIFICATION</scope>
</reference>
<evidence type="ECO:0000256" key="1">
    <source>
        <dbReference type="SAM" id="Phobius"/>
    </source>
</evidence>
<sequence length="159" mass="18319">MQYNLHMGGVDLADMLTLLYCIKLGSKKAYMRLIFFCLNTAVVNAWLLYCRHSDQLKIRQKDVMSLIVFQSKVANSLMKRRKVIEKMKRGRTSLTPSEPAPISKLGRKTVAPHADVCFDFVDHFPCFIDKQQKCILCCQRRTNGYTFVKCSKCNGRTKL</sequence>
<feature type="transmembrane region" description="Helical" evidence="1">
    <location>
        <begin position="29"/>
        <end position="49"/>
    </location>
</feature>
<dbReference type="PANTHER" id="PTHR47272:SF1">
    <property type="entry name" value="PIGGYBAC TRANSPOSABLE ELEMENT-DERIVED PROTEIN 3-LIKE"/>
    <property type="match status" value="1"/>
</dbReference>
<keyword evidence="1" id="KW-0812">Transmembrane</keyword>
<name>A0A915IDI1_ROMCU</name>
<keyword evidence="2" id="KW-1185">Reference proteome</keyword>
<dbReference type="PANTHER" id="PTHR47272">
    <property type="entry name" value="DDE_TNP_1_7 DOMAIN-CONTAINING PROTEIN"/>
    <property type="match status" value="1"/>
</dbReference>
<organism evidence="2 3">
    <name type="scientific">Romanomermis culicivorax</name>
    <name type="common">Nematode worm</name>
    <dbReference type="NCBI Taxonomy" id="13658"/>
    <lineage>
        <taxon>Eukaryota</taxon>
        <taxon>Metazoa</taxon>
        <taxon>Ecdysozoa</taxon>
        <taxon>Nematoda</taxon>
        <taxon>Enoplea</taxon>
        <taxon>Dorylaimia</taxon>
        <taxon>Mermithida</taxon>
        <taxon>Mermithoidea</taxon>
        <taxon>Mermithidae</taxon>
        <taxon>Romanomermis</taxon>
    </lineage>
</organism>
<dbReference type="AlphaFoldDB" id="A0A915IDI1"/>
<evidence type="ECO:0000313" key="3">
    <source>
        <dbReference type="WBParaSite" id="nRc.2.0.1.t11947-RA"/>
    </source>
</evidence>
<evidence type="ECO:0000313" key="2">
    <source>
        <dbReference type="Proteomes" id="UP000887565"/>
    </source>
</evidence>
<keyword evidence="1" id="KW-1133">Transmembrane helix</keyword>
<dbReference type="WBParaSite" id="nRc.2.0.1.t11947-RA">
    <property type="protein sequence ID" value="nRc.2.0.1.t11947-RA"/>
    <property type="gene ID" value="nRc.2.0.1.g11947"/>
</dbReference>
<keyword evidence="1" id="KW-0472">Membrane</keyword>
<protein>
    <submittedName>
        <fullName evidence="3">PiggyBac transposable element-derived protein domain-containing protein</fullName>
    </submittedName>
</protein>
<dbReference type="OMA" id="ECHEREG"/>